<evidence type="ECO:0000256" key="4">
    <source>
        <dbReference type="SAM" id="MobiDB-lite"/>
    </source>
</evidence>
<protein>
    <recommendedName>
        <fullName evidence="5">Carrier domain-containing protein</fullName>
    </recommendedName>
</protein>
<dbReference type="InterPro" id="IPR041550">
    <property type="entry name" value="FASI_helical"/>
</dbReference>
<accession>A0A8H7ZXN9</accession>
<dbReference type="Gene3D" id="3.90.25.70">
    <property type="match status" value="1"/>
</dbReference>
<evidence type="ECO:0000259" key="5">
    <source>
        <dbReference type="PROSITE" id="PS50075"/>
    </source>
</evidence>
<dbReference type="PANTHER" id="PTHR10982">
    <property type="entry name" value="MALONYL COA-ACYL CARRIER PROTEIN TRANSACYLASE"/>
    <property type="match status" value="1"/>
</dbReference>
<feature type="region of interest" description="Disordered" evidence="4">
    <location>
        <begin position="207"/>
        <end position="248"/>
    </location>
</feature>
<dbReference type="GO" id="GO:0008897">
    <property type="term" value="F:holo-[acyl-carrier-protein] synthase activity"/>
    <property type="evidence" value="ECO:0007669"/>
    <property type="project" value="InterPro"/>
</dbReference>
<proteinExistence type="predicted"/>
<dbReference type="Proteomes" id="UP000673691">
    <property type="component" value="Unassembled WGS sequence"/>
</dbReference>
<dbReference type="EMBL" id="JAEFCI010003742">
    <property type="protein sequence ID" value="KAG5461384.1"/>
    <property type="molecule type" value="Genomic_DNA"/>
</dbReference>
<name>A0A8H7ZXN9_9FUNG</name>
<evidence type="ECO:0000256" key="3">
    <source>
        <dbReference type="ARBA" id="ARBA00022679"/>
    </source>
</evidence>
<dbReference type="Pfam" id="PF18325">
    <property type="entry name" value="Fas_alpha_ACP"/>
    <property type="match status" value="1"/>
</dbReference>
<feature type="non-terminal residue" evidence="6">
    <location>
        <position position="701"/>
    </location>
</feature>
<dbReference type="InterPro" id="IPR016035">
    <property type="entry name" value="Acyl_Trfase/lysoPLipase"/>
</dbReference>
<dbReference type="InterPro" id="IPR009081">
    <property type="entry name" value="PP-bd_ACP"/>
</dbReference>
<evidence type="ECO:0000256" key="1">
    <source>
        <dbReference type="ARBA" id="ARBA00022450"/>
    </source>
</evidence>
<dbReference type="Gene3D" id="3.40.50.720">
    <property type="entry name" value="NAD(P)-binding Rossmann-like Domain"/>
    <property type="match status" value="1"/>
</dbReference>
<keyword evidence="2" id="KW-0597">Phosphoprotein</keyword>
<dbReference type="PROSITE" id="PS50075">
    <property type="entry name" value="CARRIER"/>
    <property type="match status" value="1"/>
</dbReference>
<dbReference type="OrthoDB" id="4251012at2759"/>
<dbReference type="Gene3D" id="6.10.250.1930">
    <property type="match status" value="1"/>
</dbReference>
<keyword evidence="3" id="KW-0808">Transferase</keyword>
<dbReference type="SUPFAM" id="SSF52151">
    <property type="entry name" value="FabD/lysophospholipase-like"/>
    <property type="match status" value="1"/>
</dbReference>
<keyword evidence="1" id="KW-0596">Phosphopantetheine</keyword>
<dbReference type="PANTHER" id="PTHR10982:SF21">
    <property type="entry name" value="FATTY ACID SYNTHASE SUBUNIT BETA"/>
    <property type="match status" value="1"/>
</dbReference>
<reference evidence="6 7" key="1">
    <citation type="journal article" name="Sci. Rep.">
        <title>Genome-scale phylogenetic analyses confirm Olpidium as the closest living zoosporic fungus to the non-flagellated, terrestrial fungi.</title>
        <authorList>
            <person name="Chang Y."/>
            <person name="Rochon D."/>
            <person name="Sekimoto S."/>
            <person name="Wang Y."/>
            <person name="Chovatia M."/>
            <person name="Sandor L."/>
            <person name="Salamov A."/>
            <person name="Grigoriev I.V."/>
            <person name="Stajich J.E."/>
            <person name="Spatafora J.W."/>
        </authorList>
    </citation>
    <scope>NUCLEOTIDE SEQUENCE [LARGE SCALE GENOMIC DNA]</scope>
    <source>
        <strain evidence="6">S191</strain>
    </source>
</reference>
<evidence type="ECO:0000313" key="7">
    <source>
        <dbReference type="Proteomes" id="UP000673691"/>
    </source>
</evidence>
<evidence type="ECO:0000313" key="6">
    <source>
        <dbReference type="EMBL" id="KAG5461384.1"/>
    </source>
</evidence>
<dbReference type="Gene3D" id="6.10.140.1400">
    <property type="match status" value="1"/>
</dbReference>
<comment type="caution">
    <text evidence="6">The sequence shown here is derived from an EMBL/GenBank/DDBJ whole genome shotgun (WGS) entry which is preliminary data.</text>
</comment>
<sequence length="701" mass="76908">MVQGALQTVIRQVEEGGFPVQVRGEATMPLAGIDVPFHSSFLLNGVVPFRQMLCAKLDPKYINVRLLIGKYIPNLTAIPFDVSKEYAQLVYDLTHSEQLNQILRSWDDAAFSTAAGQQELGYLILIELLAHQFASPVRWIETQDVLFRDFRVERLIEVGPSPVLCTMAARTLKVKYEAFDDALTHRRVQLVTTKHKREIYYGFEDAPAESAGDPADTAAPQPASAPAPAPATAVTTAASPRPAATSVTDEPVRAKDILLVLVAHKLKKPLSEIAPSKSIKDLVGGKSTLQNEILGDLAAEFGNVLNDKAEELPLSDIAGALQESHSGSLGKVSNGHVNKMISSKMPAGFGMGQVKAYLSSMYGLGPQRASGALLYGLIQEPASRLASEGDAKTWLDAVAKSYAASVGIALGASAVEGQAGGASSAVVAINSEEFDKHKLRLDTMVREQLESSARYLGVDLIGNGRVSLEKDAATALQEDLDEWLKEHGDKYGEGIRPQFTSQKARIFDSYWNWARQDALQLYYDMIFGKITKVDHELMNQCIHLMNRVDDAESLISFMEYYLENCEGENHVRTRSLGQILIDSCKEALSADPVYKNVAYRPMKPRTFVNENGELVYKEERRKAANMKEYVEEMCAGSELTKKTGSVGLESQVKELEALLENVKRMDAAIKSDVSRIFGDIKQLLSAQAAGETLPFIFLKAR</sequence>
<gene>
    <name evidence="6" type="ORF">BJ554DRAFT_6431</name>
</gene>
<dbReference type="InterPro" id="IPR050830">
    <property type="entry name" value="Fungal_FAS"/>
</dbReference>
<evidence type="ECO:0000256" key="2">
    <source>
        <dbReference type="ARBA" id="ARBA00022553"/>
    </source>
</evidence>
<dbReference type="AlphaFoldDB" id="A0A8H7ZXN9"/>
<feature type="compositionally biased region" description="Low complexity" evidence="4">
    <location>
        <begin position="230"/>
        <end position="248"/>
    </location>
</feature>
<organism evidence="6 7">
    <name type="scientific">Olpidium bornovanus</name>
    <dbReference type="NCBI Taxonomy" id="278681"/>
    <lineage>
        <taxon>Eukaryota</taxon>
        <taxon>Fungi</taxon>
        <taxon>Fungi incertae sedis</taxon>
        <taxon>Olpidiomycota</taxon>
        <taxon>Olpidiomycotina</taxon>
        <taxon>Olpidiomycetes</taxon>
        <taxon>Olpidiales</taxon>
        <taxon>Olpidiaceae</taxon>
        <taxon>Olpidium</taxon>
    </lineage>
</organism>
<feature type="domain" description="Carrier" evidence="5">
    <location>
        <begin position="252"/>
        <end position="328"/>
    </location>
</feature>
<dbReference type="FunFam" id="3.90.25.70:FF:000001">
    <property type="entry name" value="Fatty acid synthase subunit alpha"/>
    <property type="match status" value="1"/>
</dbReference>
<dbReference type="InterPro" id="IPR040899">
    <property type="entry name" value="Fas_alpha_ACP"/>
</dbReference>
<dbReference type="Pfam" id="PF18314">
    <property type="entry name" value="FAS_I_H"/>
    <property type="match status" value="1"/>
</dbReference>
<keyword evidence="7" id="KW-1185">Reference proteome</keyword>